<dbReference type="EMBL" id="WOAA01000002">
    <property type="protein sequence ID" value="MUG65385.1"/>
    <property type="molecule type" value="Genomic_DNA"/>
</dbReference>
<proteinExistence type="predicted"/>
<keyword evidence="1" id="KW-0472">Membrane</keyword>
<feature type="transmembrane region" description="Helical" evidence="1">
    <location>
        <begin position="62"/>
        <end position="83"/>
    </location>
</feature>
<reference evidence="2 5" key="2">
    <citation type="submission" date="2019-11" db="EMBL/GenBank/DDBJ databases">
        <title>Draft genome sequences of five Paenibacillus species of dairy origin.</title>
        <authorList>
            <person name="Olajide A.M."/>
            <person name="Chen S."/>
            <person name="Lapointe G."/>
        </authorList>
    </citation>
    <scope>NUCLEOTIDE SEQUENCE [LARGE SCALE GENOMIC DNA]</scope>
    <source>
        <strain evidence="2 5">3CS1</strain>
    </source>
</reference>
<feature type="transmembrane region" description="Helical" evidence="1">
    <location>
        <begin position="38"/>
        <end position="56"/>
    </location>
</feature>
<dbReference type="EMBL" id="NPBY01000110">
    <property type="protein sequence ID" value="PAD71323.1"/>
    <property type="molecule type" value="Genomic_DNA"/>
</dbReference>
<reference evidence="3 4" key="1">
    <citation type="submission" date="2017-07" db="EMBL/GenBank/DDBJ databases">
        <title>Isolation and whole genome analysis of endospore-forming bacteria from heroin.</title>
        <authorList>
            <person name="Kalinowski J."/>
            <person name="Ahrens B."/>
            <person name="Al-Dilaimi A."/>
            <person name="Winkler A."/>
            <person name="Wibberg D."/>
            <person name="Schleenbecker U."/>
            <person name="Ruckert C."/>
            <person name="Wolfel R."/>
            <person name="Grass G."/>
        </authorList>
    </citation>
    <scope>NUCLEOTIDE SEQUENCE [LARGE SCALE GENOMIC DNA]</scope>
    <source>
        <strain evidence="3 4">7537-G1</strain>
    </source>
</reference>
<keyword evidence="1" id="KW-1133">Transmembrane helix</keyword>
<dbReference type="Proteomes" id="UP000215596">
    <property type="component" value="Unassembled WGS sequence"/>
</dbReference>
<evidence type="ECO:0000313" key="5">
    <source>
        <dbReference type="Proteomes" id="UP000435177"/>
    </source>
</evidence>
<protein>
    <submittedName>
        <fullName evidence="2">DUF1453 family protein</fullName>
    </submittedName>
</protein>
<feature type="transmembrane region" description="Helical" evidence="1">
    <location>
        <begin position="103"/>
        <end position="121"/>
    </location>
</feature>
<dbReference type="OrthoDB" id="120091at2"/>
<dbReference type="InterPro" id="IPR031306">
    <property type="entry name" value="CcdC"/>
</dbReference>
<dbReference type="AlphaFoldDB" id="A0A268EDX3"/>
<dbReference type="PANTHER" id="PTHR39164">
    <property type="entry name" value="PROTEIN CCDC"/>
    <property type="match status" value="1"/>
</dbReference>
<dbReference type="RefSeq" id="WP_095268061.1">
    <property type="nucleotide sequence ID" value="NZ_NPBY01000110.1"/>
</dbReference>
<sequence>MVDLNSPILQIGSTIAMLVMAVTVIIIRMKASHRPVTVRKIIIPPIAMSTGFIMFVEPQVHIPLWWGAVAFCVGWFIFSYPLIRSTKFEKVEGQVFVQRSRSFVYILIGILAVRLLLHGYIEQHISIPQTAALFFLLAYGMIVHWRISMYRQYQKITGPEVVA</sequence>
<dbReference type="Proteomes" id="UP000435177">
    <property type="component" value="Unassembled WGS sequence"/>
</dbReference>
<dbReference type="PIRSF" id="PIRSF021441">
    <property type="entry name" value="DUF1453"/>
    <property type="match status" value="1"/>
</dbReference>
<evidence type="ECO:0000313" key="2">
    <source>
        <dbReference type="EMBL" id="MUG65385.1"/>
    </source>
</evidence>
<dbReference type="Pfam" id="PF07301">
    <property type="entry name" value="DUF1453"/>
    <property type="match status" value="1"/>
</dbReference>
<feature type="transmembrane region" description="Helical" evidence="1">
    <location>
        <begin position="6"/>
        <end position="26"/>
    </location>
</feature>
<organism evidence="3 4">
    <name type="scientific">Paenibacillus campinasensis</name>
    <dbReference type="NCBI Taxonomy" id="66347"/>
    <lineage>
        <taxon>Bacteria</taxon>
        <taxon>Bacillati</taxon>
        <taxon>Bacillota</taxon>
        <taxon>Bacilli</taxon>
        <taxon>Bacillales</taxon>
        <taxon>Paenibacillaceae</taxon>
        <taxon>Paenibacillus</taxon>
    </lineage>
</organism>
<dbReference type="PANTHER" id="PTHR39164:SF1">
    <property type="entry name" value="PROTEIN CCDC"/>
    <property type="match status" value="1"/>
</dbReference>
<comment type="caution">
    <text evidence="3">The sequence shown here is derived from an EMBL/GenBank/DDBJ whole genome shotgun (WGS) entry which is preliminary data.</text>
</comment>
<name>A0A268EDX3_9BACL</name>
<keyword evidence="1" id="KW-0812">Transmembrane</keyword>
<evidence type="ECO:0000313" key="3">
    <source>
        <dbReference type="EMBL" id="PAD71323.1"/>
    </source>
</evidence>
<dbReference type="InterPro" id="IPR058247">
    <property type="entry name" value="DUF1453"/>
</dbReference>
<evidence type="ECO:0000313" key="4">
    <source>
        <dbReference type="Proteomes" id="UP000215596"/>
    </source>
</evidence>
<gene>
    <name evidence="3" type="ORF">CHH67_24885</name>
    <name evidence="2" type="ORF">GNP94_05115</name>
</gene>
<feature type="transmembrane region" description="Helical" evidence="1">
    <location>
        <begin position="127"/>
        <end position="145"/>
    </location>
</feature>
<accession>A0A268EDX3</accession>
<evidence type="ECO:0000256" key="1">
    <source>
        <dbReference type="SAM" id="Phobius"/>
    </source>
</evidence>
<keyword evidence="5" id="KW-1185">Reference proteome</keyword>